<evidence type="ECO:0000313" key="1">
    <source>
        <dbReference type="EMBL" id="CUS02761.2"/>
    </source>
</evidence>
<dbReference type="Proteomes" id="UP000215027">
    <property type="component" value="Chromosome I"/>
</dbReference>
<keyword evidence="2" id="KW-1185">Reference proteome</keyword>
<reference evidence="1" key="1">
    <citation type="submission" date="2016-01" db="EMBL/GenBank/DDBJ databases">
        <authorList>
            <person name="Mcilroy J.S."/>
            <person name="Karst M S."/>
            <person name="Albertsen M."/>
        </authorList>
    </citation>
    <scope>NUCLEOTIDE SEQUENCE</scope>
    <source>
        <strain evidence="1">Cfx-K</strain>
    </source>
</reference>
<dbReference type="PANTHER" id="PTHR39189:SF1">
    <property type="entry name" value="UPF0173 METAL-DEPENDENT HYDROLASE YTKL"/>
    <property type="match status" value="1"/>
</dbReference>
<dbReference type="RefSeq" id="WP_095042337.1">
    <property type="nucleotide sequence ID" value="NZ_LN890655.1"/>
</dbReference>
<dbReference type="OrthoDB" id="9789133at2"/>
<accession>A0A160SZ01</accession>
<proteinExistence type="predicted"/>
<dbReference type="InterPro" id="IPR036866">
    <property type="entry name" value="RibonucZ/Hydroxyglut_hydro"/>
</dbReference>
<dbReference type="SUPFAM" id="SSF56281">
    <property type="entry name" value="Metallo-hydrolase/oxidoreductase"/>
    <property type="match status" value="1"/>
</dbReference>
<sequence length="210" mass="22734">MEITWYGMSCFRITERKQATIVTDPFAADMGLGELKLKADVVTISHDAPGHNHVPAISGQEHVLNGPGEYEIGGVFITGIATPSRNGKFNNNIFVFDYNGLTVAHLGDIGDVPSQKQIEDLELVNVLLVPIGGGSSLNAARAAELVSMIEPNVVIPMHYQLPGLKTQLDPLDKFLKEMGAGEAKHEASFKVQGMDGLPEETEVIILTKRE</sequence>
<protein>
    <recommendedName>
        <fullName evidence="3">Lactamase</fullName>
    </recommendedName>
</protein>
<gene>
    <name evidence="1" type="ORF">CFX0092_A0883</name>
</gene>
<evidence type="ECO:0000313" key="2">
    <source>
        <dbReference type="Proteomes" id="UP000215027"/>
    </source>
</evidence>
<dbReference type="Pfam" id="PF13483">
    <property type="entry name" value="Lactamase_B_3"/>
    <property type="match status" value="1"/>
</dbReference>
<dbReference type="KEGG" id="pbf:CFX0092_A0883"/>
<organism evidence="1 2">
    <name type="scientific">Candidatus Promineifilum breve</name>
    <dbReference type="NCBI Taxonomy" id="1806508"/>
    <lineage>
        <taxon>Bacteria</taxon>
        <taxon>Bacillati</taxon>
        <taxon>Chloroflexota</taxon>
        <taxon>Ardenticatenia</taxon>
        <taxon>Candidatus Promineifilales</taxon>
        <taxon>Candidatus Promineifilaceae</taxon>
        <taxon>Candidatus Promineifilum</taxon>
    </lineage>
</organism>
<dbReference type="PANTHER" id="PTHR39189">
    <property type="entry name" value="UPF0173 METAL-DEPENDENT HYDROLASE YTKL"/>
    <property type="match status" value="1"/>
</dbReference>
<dbReference type="EMBL" id="LN890655">
    <property type="protein sequence ID" value="CUS02761.2"/>
    <property type="molecule type" value="Genomic_DNA"/>
</dbReference>
<evidence type="ECO:0008006" key="3">
    <source>
        <dbReference type="Google" id="ProtNLM"/>
    </source>
</evidence>
<dbReference type="AlphaFoldDB" id="A0A160SZ01"/>
<name>A0A160SZ01_9CHLR</name>
<dbReference type="Gene3D" id="3.60.15.10">
    <property type="entry name" value="Ribonuclease Z/Hydroxyacylglutathione hydrolase-like"/>
    <property type="match status" value="1"/>
</dbReference>